<feature type="binding site" evidence="9">
    <location>
        <position position="403"/>
    </location>
    <ligand>
        <name>ATP</name>
        <dbReference type="ChEBI" id="CHEBI:30616"/>
    </ligand>
</feature>
<keyword evidence="4 9" id="KW-0547">Nucleotide-binding</keyword>
<evidence type="ECO:0000256" key="10">
    <source>
        <dbReference type="SAM" id="MobiDB-lite"/>
    </source>
</evidence>
<dbReference type="PROSITE" id="PS00107">
    <property type="entry name" value="PROTEIN_KINASE_ATP"/>
    <property type="match status" value="1"/>
</dbReference>
<evidence type="ECO:0000256" key="5">
    <source>
        <dbReference type="ARBA" id="ARBA00022777"/>
    </source>
</evidence>
<proteinExistence type="inferred from homology"/>
<dbReference type="InterPro" id="IPR050538">
    <property type="entry name" value="MAP_kinase_kinase_kinase"/>
</dbReference>
<evidence type="ECO:0000256" key="8">
    <source>
        <dbReference type="ARBA" id="ARBA00048329"/>
    </source>
</evidence>
<dbReference type="Gene3D" id="3.30.200.20">
    <property type="entry name" value="Phosphorylase Kinase, domain 1"/>
    <property type="match status" value="1"/>
</dbReference>
<dbReference type="AlphaFoldDB" id="A0A2P2JKT8"/>
<feature type="compositionally biased region" description="Low complexity" evidence="10">
    <location>
        <begin position="66"/>
        <end position="75"/>
    </location>
</feature>
<evidence type="ECO:0000256" key="9">
    <source>
        <dbReference type="PROSITE-ProRule" id="PRU10141"/>
    </source>
</evidence>
<dbReference type="EMBL" id="GGEC01013599">
    <property type="protein sequence ID" value="MBW94082.1"/>
    <property type="molecule type" value="Transcribed_RNA"/>
</dbReference>
<reference evidence="11" key="1">
    <citation type="submission" date="2018-02" db="EMBL/GenBank/DDBJ databases">
        <title>Rhizophora mucronata_Transcriptome.</title>
        <authorList>
            <person name="Meera S.P."/>
            <person name="Sreeshan A."/>
            <person name="Augustine A."/>
        </authorList>
    </citation>
    <scope>NUCLEOTIDE SEQUENCE</scope>
    <source>
        <tissue evidence="11">Leaf</tissue>
    </source>
</reference>
<evidence type="ECO:0000256" key="6">
    <source>
        <dbReference type="ARBA" id="ARBA00022840"/>
    </source>
</evidence>
<dbReference type="InterPro" id="IPR017441">
    <property type="entry name" value="Protein_kinase_ATP_BS"/>
</dbReference>
<sequence>MPWIQSIPFSSAPSTSSATPFPSPSSSASAFSSPKPLPVDETLSPSKRQSSRSILHGGCGGAALASRVGSGTTETGSGGDVSSARKLTRQRKLRHLTDQDVLGAKSAPVVSADVDMLPRSVSDPSSAPPWSARPLTSVPVPLPLPLPVPENSNPGDGDSRLPSPPMERDRDRADGAEEGIYSSPSISLITRGMVSQDIRKMPDHLETRSSRIVHPESSNVDNAHNKKRFNDPIRSAPNSPFMSPLLSQQRIIAASDSFPYHHNILKGSQGWSAPEMASSDVPGLPPPAYFDLALSNENSPLHSPPSSWNPRSSTRPGSPLCAKLSPESSTARHDSNNNLGVHPLPLPPKEVVHPPSLPVPQVIAKPEPTLKSQWLKGKLIGRGTFGSVYDASNRETGALCAMKEVEIFPDDPKSAECIKQLEQVYLHTFTF</sequence>
<keyword evidence="3" id="KW-0808">Transferase</keyword>
<feature type="region of interest" description="Disordered" evidence="10">
    <location>
        <begin position="141"/>
        <end position="178"/>
    </location>
</feature>
<evidence type="ECO:0000256" key="2">
    <source>
        <dbReference type="ARBA" id="ARBA00012406"/>
    </source>
</evidence>
<evidence type="ECO:0000256" key="4">
    <source>
        <dbReference type="ARBA" id="ARBA00022741"/>
    </source>
</evidence>
<feature type="compositionally biased region" description="Polar residues" evidence="10">
    <location>
        <begin position="43"/>
        <end position="53"/>
    </location>
</feature>
<dbReference type="GO" id="GO:0005524">
    <property type="term" value="F:ATP binding"/>
    <property type="evidence" value="ECO:0007669"/>
    <property type="project" value="UniProtKB-UniRule"/>
</dbReference>
<dbReference type="EC" id="2.7.11.25" evidence="2"/>
<evidence type="ECO:0000313" key="11">
    <source>
        <dbReference type="EMBL" id="MBW94082.1"/>
    </source>
</evidence>
<dbReference type="SUPFAM" id="SSF56112">
    <property type="entry name" value="Protein kinase-like (PK-like)"/>
    <property type="match status" value="1"/>
</dbReference>
<dbReference type="GO" id="GO:0005737">
    <property type="term" value="C:cytoplasm"/>
    <property type="evidence" value="ECO:0007669"/>
    <property type="project" value="TreeGrafter"/>
</dbReference>
<feature type="region of interest" description="Disordered" evidence="10">
    <location>
        <begin position="1"/>
        <end position="100"/>
    </location>
</feature>
<dbReference type="GO" id="GO:0004709">
    <property type="term" value="F:MAP kinase kinase kinase activity"/>
    <property type="evidence" value="ECO:0007669"/>
    <property type="project" value="UniProtKB-EC"/>
</dbReference>
<organism evidence="11">
    <name type="scientific">Rhizophora mucronata</name>
    <name type="common">Asiatic mangrove</name>
    <dbReference type="NCBI Taxonomy" id="61149"/>
    <lineage>
        <taxon>Eukaryota</taxon>
        <taxon>Viridiplantae</taxon>
        <taxon>Streptophyta</taxon>
        <taxon>Embryophyta</taxon>
        <taxon>Tracheophyta</taxon>
        <taxon>Spermatophyta</taxon>
        <taxon>Magnoliopsida</taxon>
        <taxon>eudicotyledons</taxon>
        <taxon>Gunneridae</taxon>
        <taxon>Pentapetalae</taxon>
        <taxon>rosids</taxon>
        <taxon>fabids</taxon>
        <taxon>Malpighiales</taxon>
        <taxon>Rhizophoraceae</taxon>
        <taxon>Rhizophora</taxon>
    </lineage>
</organism>
<feature type="compositionally biased region" description="Polar residues" evidence="10">
    <location>
        <begin position="295"/>
        <end position="316"/>
    </location>
</feature>
<evidence type="ECO:0000256" key="3">
    <source>
        <dbReference type="ARBA" id="ARBA00022679"/>
    </source>
</evidence>
<feature type="compositionally biased region" description="Low complexity" evidence="10">
    <location>
        <begin position="8"/>
        <end position="34"/>
    </location>
</feature>
<dbReference type="PANTHER" id="PTHR48016">
    <property type="entry name" value="MAP KINASE KINASE KINASE SSK2-RELATED-RELATED"/>
    <property type="match status" value="1"/>
</dbReference>
<feature type="compositionally biased region" description="Basic and acidic residues" evidence="10">
    <location>
        <begin position="166"/>
        <end position="175"/>
    </location>
</feature>
<evidence type="ECO:0000256" key="1">
    <source>
        <dbReference type="ARBA" id="ARBA00006529"/>
    </source>
</evidence>
<dbReference type="PANTHER" id="PTHR48016:SF5">
    <property type="entry name" value="MITOGEN-ACTIVATED PROTEIN KINASE KINASE KINASE 5"/>
    <property type="match status" value="1"/>
</dbReference>
<dbReference type="InterPro" id="IPR011009">
    <property type="entry name" value="Kinase-like_dom_sf"/>
</dbReference>
<comment type="catalytic activity">
    <reaction evidence="7">
        <text>L-threonyl-[protein] + ATP = O-phospho-L-threonyl-[protein] + ADP + H(+)</text>
        <dbReference type="Rhea" id="RHEA:46608"/>
        <dbReference type="Rhea" id="RHEA-COMP:11060"/>
        <dbReference type="Rhea" id="RHEA-COMP:11605"/>
        <dbReference type="ChEBI" id="CHEBI:15378"/>
        <dbReference type="ChEBI" id="CHEBI:30013"/>
        <dbReference type="ChEBI" id="CHEBI:30616"/>
        <dbReference type="ChEBI" id="CHEBI:61977"/>
        <dbReference type="ChEBI" id="CHEBI:456216"/>
        <dbReference type="EC" id="2.7.11.25"/>
    </reaction>
</comment>
<feature type="region of interest" description="Disordered" evidence="10">
    <location>
        <begin position="295"/>
        <end position="347"/>
    </location>
</feature>
<keyword evidence="6 9" id="KW-0067">ATP-binding</keyword>
<accession>A0A2P2JKT8</accession>
<comment type="similarity">
    <text evidence="1">Belongs to the protein kinase superfamily. STE Ser/Thr protein kinase family. MAP kinase kinase kinase subfamily.</text>
</comment>
<comment type="catalytic activity">
    <reaction evidence="8">
        <text>L-seryl-[protein] + ATP = O-phospho-L-seryl-[protein] + ADP + H(+)</text>
        <dbReference type="Rhea" id="RHEA:17989"/>
        <dbReference type="Rhea" id="RHEA-COMP:9863"/>
        <dbReference type="Rhea" id="RHEA-COMP:11604"/>
        <dbReference type="ChEBI" id="CHEBI:15378"/>
        <dbReference type="ChEBI" id="CHEBI:29999"/>
        <dbReference type="ChEBI" id="CHEBI:30616"/>
        <dbReference type="ChEBI" id="CHEBI:83421"/>
        <dbReference type="ChEBI" id="CHEBI:456216"/>
        <dbReference type="EC" id="2.7.11.25"/>
    </reaction>
</comment>
<name>A0A2P2JKT8_RHIMU</name>
<protein>
    <recommendedName>
        <fullName evidence="2">mitogen-activated protein kinase kinase kinase</fullName>
        <ecNumber evidence="2">2.7.11.25</ecNumber>
    </recommendedName>
</protein>
<keyword evidence="5 11" id="KW-0418">Kinase</keyword>
<evidence type="ECO:0000256" key="7">
    <source>
        <dbReference type="ARBA" id="ARBA00047559"/>
    </source>
</evidence>